<evidence type="ECO:0000313" key="3">
    <source>
        <dbReference type="EMBL" id="UUF08304.1"/>
    </source>
</evidence>
<evidence type="ECO:0000313" key="5">
    <source>
        <dbReference type="Proteomes" id="UP001058072"/>
    </source>
</evidence>
<reference evidence="3 4" key="1">
    <citation type="submission" date="2021-03" db="EMBL/GenBank/DDBJ databases">
        <title>Comparative Genomics and Metabolomics in the genus Turicibacter.</title>
        <authorList>
            <person name="Maki J."/>
            <person name="Looft T."/>
        </authorList>
    </citation>
    <scope>NUCLEOTIDE SEQUENCE</scope>
    <source>
        <strain evidence="3">ISU324</strain>
        <strain evidence="2 4">MMM721</strain>
    </source>
</reference>
<feature type="domain" description="RiboL-PSP-HEPN" evidence="1">
    <location>
        <begin position="43"/>
        <end position="219"/>
    </location>
</feature>
<dbReference type="Pfam" id="PF18735">
    <property type="entry name" value="HEPN_RiboL-PSP"/>
    <property type="match status" value="1"/>
</dbReference>
<organism evidence="3 5">
    <name type="scientific">Turicibacter bilis</name>
    <dbReference type="NCBI Taxonomy" id="2735723"/>
    <lineage>
        <taxon>Bacteria</taxon>
        <taxon>Bacillati</taxon>
        <taxon>Bacillota</taxon>
        <taxon>Erysipelotrichia</taxon>
        <taxon>Erysipelotrichales</taxon>
        <taxon>Turicibacteraceae</taxon>
        <taxon>Turicibacter</taxon>
    </lineage>
</organism>
<dbReference type="Proteomes" id="UP001058016">
    <property type="component" value="Chromosome"/>
</dbReference>
<dbReference type="InterPro" id="IPR041519">
    <property type="entry name" value="HEPN_RiboL-PSP"/>
</dbReference>
<name>A0A9Q9CL01_9FIRM</name>
<dbReference type="EMBL" id="CP071250">
    <property type="protein sequence ID" value="UUF08304.1"/>
    <property type="molecule type" value="Genomic_DNA"/>
</dbReference>
<dbReference type="RefSeq" id="WP_212724945.1">
    <property type="nucleotide sequence ID" value="NZ_CP071249.1"/>
</dbReference>
<dbReference type="AlphaFoldDB" id="A0A9Q9CL01"/>
<dbReference type="EMBL" id="CP071249">
    <property type="protein sequence ID" value="UUF07090.1"/>
    <property type="molecule type" value="Genomic_DNA"/>
</dbReference>
<keyword evidence="4" id="KW-1185">Reference proteome</keyword>
<evidence type="ECO:0000259" key="1">
    <source>
        <dbReference type="Pfam" id="PF18735"/>
    </source>
</evidence>
<evidence type="ECO:0000313" key="2">
    <source>
        <dbReference type="EMBL" id="UUF07090.1"/>
    </source>
</evidence>
<accession>A0A9Q9CL01</accession>
<sequence length="222" mass="25849">MRDLSLHQTQPNRDKKKVVIRNEQEKHILKQFNSSIEVVRQKDEIIQFLSAHGQSTLEIRQSQIILLMSALDLYIHDIVKYCIIQKFNGNQTKTKQYKELLIPMQSVELAIQNPESSDWLDEVITSINQYKSFTSYGKIKNQLEAVGLKSKKFNELVLKTESDFGVSDLIEKLRSLRNRLAHQDQESINSLGSELTEEKINQYIGFIYQLVQDIHQTIIELD</sequence>
<dbReference type="Proteomes" id="UP001058072">
    <property type="component" value="Chromosome"/>
</dbReference>
<protein>
    <recommendedName>
        <fullName evidence="1">RiboL-PSP-HEPN domain-containing protein</fullName>
    </recommendedName>
</protein>
<evidence type="ECO:0000313" key="4">
    <source>
        <dbReference type="Proteomes" id="UP001058016"/>
    </source>
</evidence>
<proteinExistence type="predicted"/>
<gene>
    <name evidence="2" type="ORF">J0J69_06245</name>
    <name evidence="3" type="ORF">J0J70_12120</name>
</gene>